<dbReference type="NCBIfam" id="NF033542">
    <property type="entry name" value="transpos_IS110"/>
    <property type="match status" value="1"/>
</dbReference>
<feature type="domain" description="Transposase IS110-like N-terminal" evidence="1">
    <location>
        <begin position="61"/>
        <end position="190"/>
    </location>
</feature>
<dbReference type="Pfam" id="PF01548">
    <property type="entry name" value="DEDD_Tnp_IS110"/>
    <property type="match status" value="1"/>
</dbReference>
<dbReference type="HOGENOM" id="CLU_036902_1_0_6"/>
<dbReference type="InterPro" id="IPR002525">
    <property type="entry name" value="Transp_IS110-like_N"/>
</dbReference>
<dbReference type="GO" id="GO:0003677">
    <property type="term" value="F:DNA binding"/>
    <property type="evidence" value="ECO:0007669"/>
    <property type="project" value="InterPro"/>
</dbReference>
<evidence type="ECO:0000259" key="1">
    <source>
        <dbReference type="Pfam" id="PF01548"/>
    </source>
</evidence>
<dbReference type="eggNOG" id="COG3547">
    <property type="taxonomic scope" value="Bacteria"/>
</dbReference>
<dbReference type="InterPro" id="IPR003346">
    <property type="entry name" value="Transposase_20"/>
</dbReference>
<dbReference type="EMBL" id="CP000282">
    <property type="protein sequence ID" value="ABD81606.1"/>
    <property type="molecule type" value="Genomic_DNA"/>
</dbReference>
<dbReference type="GO" id="GO:0006313">
    <property type="term" value="P:DNA transposition"/>
    <property type="evidence" value="ECO:0007669"/>
    <property type="project" value="InterPro"/>
</dbReference>
<dbReference type="AlphaFoldDB" id="Q21I73"/>
<dbReference type="PANTHER" id="PTHR33055">
    <property type="entry name" value="TRANSPOSASE FOR INSERTION SEQUENCE ELEMENT IS1111A"/>
    <property type="match status" value="1"/>
</dbReference>
<gene>
    <name evidence="3" type="ordered locus">Sde_2346</name>
</gene>
<dbReference type="Proteomes" id="UP000001947">
    <property type="component" value="Chromosome"/>
</dbReference>
<name>Q21I73_SACD2</name>
<dbReference type="KEGG" id="sde:Sde_2346"/>
<sequence length="397" mass="45610">MLFSTKRSDGKTVNLTTLILMMTSSSGDQWKPSKLKSPQQKLIKEGDHHMRFYTISHKHYCGIDLHTKMMYVCILDSDANILIHKNIPTNGKAFLKLIAPYREDIVVGVECMFSWYWLADLCAKEGIEFILGHALYMRCIHGGKAKNDRVDSEKIARIMRGGDFPLAYAYPAELRPVRDLMRRRSHLVRIKSEIQSHISITNYQYNLEPFDKNIVHKGNREGIADHFDNASVRLNVETDIAVMDSLHDQIRNLENYIIRHAKDYDGRMLYRLKTVPGIGDILALTIMYEILSIDRFPTVQKFCSYSRLVKCANESAGKKMGTSGSKIGNAHLKWAFSEAAILFIRGNDKAQKYVTKLSKKFGKGKALSILSHKLGRAIYFMMKRNDVFDMNYFFRNS</sequence>
<proteinExistence type="predicted"/>
<dbReference type="Pfam" id="PF02371">
    <property type="entry name" value="Transposase_20"/>
    <property type="match status" value="1"/>
</dbReference>
<dbReference type="InterPro" id="IPR047650">
    <property type="entry name" value="Transpos_IS110"/>
</dbReference>
<evidence type="ECO:0000259" key="2">
    <source>
        <dbReference type="Pfam" id="PF02371"/>
    </source>
</evidence>
<dbReference type="STRING" id="203122.Sde_2346"/>
<dbReference type="PANTHER" id="PTHR33055:SF15">
    <property type="entry name" value="TRANSPOSASE-RELATED"/>
    <property type="match status" value="1"/>
</dbReference>
<organism evidence="3 4">
    <name type="scientific">Saccharophagus degradans (strain 2-40 / ATCC 43961 / DSM 17024)</name>
    <dbReference type="NCBI Taxonomy" id="203122"/>
    <lineage>
        <taxon>Bacteria</taxon>
        <taxon>Pseudomonadati</taxon>
        <taxon>Pseudomonadota</taxon>
        <taxon>Gammaproteobacteria</taxon>
        <taxon>Cellvibrionales</taxon>
        <taxon>Cellvibrionaceae</taxon>
        <taxon>Saccharophagus</taxon>
    </lineage>
</organism>
<evidence type="ECO:0000313" key="4">
    <source>
        <dbReference type="Proteomes" id="UP000001947"/>
    </source>
</evidence>
<dbReference type="GO" id="GO:0004803">
    <property type="term" value="F:transposase activity"/>
    <property type="evidence" value="ECO:0007669"/>
    <property type="project" value="InterPro"/>
</dbReference>
<evidence type="ECO:0000313" key="3">
    <source>
        <dbReference type="EMBL" id="ABD81606.1"/>
    </source>
</evidence>
<reference evidence="3 4" key="1">
    <citation type="journal article" date="2008" name="PLoS Genet.">
        <title>Complete genome sequence of the complex carbohydrate-degrading marine bacterium, Saccharophagus degradans strain 2-40 T.</title>
        <authorList>
            <person name="Weiner R.M."/>
            <person name="Taylor L.E.II."/>
            <person name="Henrissat B."/>
            <person name="Hauser L."/>
            <person name="Land M."/>
            <person name="Coutinho P.M."/>
            <person name="Rancurel C."/>
            <person name="Saunders E.H."/>
            <person name="Longmire A.G."/>
            <person name="Zhang H."/>
            <person name="Bayer E.A."/>
            <person name="Gilbert H.J."/>
            <person name="Larimer F."/>
            <person name="Zhulin I.B."/>
            <person name="Ekborg N.A."/>
            <person name="Lamed R."/>
            <person name="Richardson P.M."/>
            <person name="Borovok I."/>
            <person name="Hutcheson S."/>
        </authorList>
    </citation>
    <scope>NUCLEOTIDE SEQUENCE [LARGE SCALE GENOMIC DNA]</scope>
    <source>
        <strain evidence="4">2-40 / ATCC 43961 / DSM 17024</strain>
    </source>
</reference>
<accession>Q21I73</accession>
<protein>
    <submittedName>
        <fullName evidence="3">ISGsu4, transposase</fullName>
    </submittedName>
</protein>
<feature type="domain" description="Transposase IS116/IS110/IS902 C-terminal" evidence="2">
    <location>
        <begin position="271"/>
        <end position="354"/>
    </location>
</feature>
<keyword evidence="4" id="KW-1185">Reference proteome</keyword>